<evidence type="ECO:0000256" key="7">
    <source>
        <dbReference type="ARBA" id="ARBA00023018"/>
    </source>
</evidence>
<keyword evidence="8 17" id="KW-0406">Ion transport</keyword>
<keyword evidence="14" id="KW-1071">Ligand-gated ion channel</keyword>
<keyword evidence="5 17" id="KW-0732">Signal</keyword>
<dbReference type="AlphaFoldDB" id="A0A4U8UT72"/>
<dbReference type="CDD" id="cd18997">
    <property type="entry name" value="LGIC_ECD_nAChR"/>
    <property type="match status" value="1"/>
</dbReference>
<dbReference type="GO" id="GO:0022848">
    <property type="term" value="F:acetylcholine-gated monoatomic cation-selective channel activity"/>
    <property type="evidence" value="ECO:0007669"/>
    <property type="project" value="InterPro"/>
</dbReference>
<sequence length="493" mass="56601">MLFIVLLLSGLCTDALDEEFQLFRDLRHNYDPFVRPVANYSEALKVTVKLYLQQILDVDEKNQVITLLTWIEYTWDDYKLVWNPQEYGEITDIRIPGTAQMIWRPDVLLYNSADENFDSTFPVNIIVHYDGRVVQVPPGILKLSCKIDITWFPFDNQICHLKFGSWTYSGEFLDLSIQYPDGTDASSPSVVDTSYYVENGEWNLLATPARTETIQFNKQTFQSIYFYLIIQRRTLYYALNLIVPSLLISLMTVLGFTLPPEAGEKITLEITILLSVCFFLSMVAEMTPPTSEAIPLIGAYFSCCLLVVSASVVFTVLVLNLHNRKPYTHEMSPFLKSCLLYWLPWILLMRRPGVQCFNRKVMTSYLKAQRKQTSCLNLSNARTTARALSVEYLMQKHVYSSVTQTCPKSYSVGGSLGKNLESNFGDVCEQLKQVNNYLWSFLRKIKLDQKEEKAEDDWRFAAMVVDRLCLFVFTAFIVISTCAIMMSSPHLLA</sequence>
<feature type="domain" description="Neurotransmitter-gated ion-channel ligand-binding" evidence="18">
    <location>
        <begin position="21"/>
        <end position="234"/>
    </location>
</feature>
<evidence type="ECO:0000259" key="18">
    <source>
        <dbReference type="Pfam" id="PF02931"/>
    </source>
</evidence>
<gene>
    <name evidence="20" type="ORF">L596_003596</name>
</gene>
<keyword evidence="13" id="KW-0628">Postsynaptic cell membrane</keyword>
<evidence type="ECO:0000256" key="11">
    <source>
        <dbReference type="ARBA" id="ARBA00023170"/>
    </source>
</evidence>
<dbReference type="InterPro" id="IPR036719">
    <property type="entry name" value="Neuro-gated_channel_TM_sf"/>
</dbReference>
<keyword evidence="2 17" id="KW-0813">Transport</keyword>
<evidence type="ECO:0000256" key="12">
    <source>
        <dbReference type="ARBA" id="ARBA00023180"/>
    </source>
</evidence>
<dbReference type="Proteomes" id="UP000298663">
    <property type="component" value="Chromosome X"/>
</dbReference>
<evidence type="ECO:0000256" key="9">
    <source>
        <dbReference type="ARBA" id="ARBA00023136"/>
    </source>
</evidence>
<comment type="similarity">
    <text evidence="1">Belongs to the ligand-gated ion channel (TC 1.A.9) family. Acetylcholine receptor (TC 1.A.9.1) subfamily.</text>
</comment>
<evidence type="ECO:0000313" key="20">
    <source>
        <dbReference type="EMBL" id="TMS36431.1"/>
    </source>
</evidence>
<dbReference type="Gene3D" id="1.20.58.390">
    <property type="entry name" value="Neurotransmitter-gated ion-channel transmembrane domain"/>
    <property type="match status" value="2"/>
</dbReference>
<dbReference type="PANTHER" id="PTHR18945">
    <property type="entry name" value="NEUROTRANSMITTER GATED ION CHANNEL"/>
    <property type="match status" value="1"/>
</dbReference>
<dbReference type="InterPro" id="IPR006201">
    <property type="entry name" value="Neur_channel"/>
</dbReference>
<dbReference type="InterPro" id="IPR006029">
    <property type="entry name" value="Neurotrans-gated_channel_TM"/>
</dbReference>
<keyword evidence="7" id="KW-0770">Synapse</keyword>
<keyword evidence="11" id="KW-0675">Receptor</keyword>
<name>A0A4U8UT72_STECR</name>
<dbReference type="InterPro" id="IPR036734">
    <property type="entry name" value="Neur_chan_lig-bd_sf"/>
</dbReference>
<dbReference type="OrthoDB" id="5975154at2759"/>
<organism evidence="20 21">
    <name type="scientific">Steinernema carpocapsae</name>
    <name type="common">Entomopathogenic nematode</name>
    <dbReference type="NCBI Taxonomy" id="34508"/>
    <lineage>
        <taxon>Eukaryota</taxon>
        <taxon>Metazoa</taxon>
        <taxon>Ecdysozoa</taxon>
        <taxon>Nematoda</taxon>
        <taxon>Chromadorea</taxon>
        <taxon>Rhabditida</taxon>
        <taxon>Tylenchina</taxon>
        <taxon>Panagrolaimomorpha</taxon>
        <taxon>Strongyloidoidea</taxon>
        <taxon>Steinernematidae</taxon>
        <taxon>Steinernema</taxon>
    </lineage>
</organism>
<evidence type="ECO:0000256" key="16">
    <source>
        <dbReference type="ARBA" id="ARBA00034104"/>
    </source>
</evidence>
<dbReference type="SUPFAM" id="SSF63712">
    <property type="entry name" value="Nicotinic receptor ligand binding domain-like"/>
    <property type="match status" value="1"/>
</dbReference>
<keyword evidence="12" id="KW-0325">Glycoprotein</keyword>
<feature type="chain" id="PRO_5022264921" evidence="17">
    <location>
        <begin position="18"/>
        <end position="493"/>
    </location>
</feature>
<evidence type="ECO:0000256" key="15">
    <source>
        <dbReference type="ARBA" id="ARBA00023303"/>
    </source>
</evidence>
<reference evidence="20 21" key="1">
    <citation type="journal article" date="2015" name="Genome Biol.">
        <title>Comparative genomics of Steinernema reveals deeply conserved gene regulatory networks.</title>
        <authorList>
            <person name="Dillman A.R."/>
            <person name="Macchietto M."/>
            <person name="Porter C.F."/>
            <person name="Rogers A."/>
            <person name="Williams B."/>
            <person name="Antoshechkin I."/>
            <person name="Lee M.M."/>
            <person name="Goodwin Z."/>
            <person name="Lu X."/>
            <person name="Lewis E.E."/>
            <person name="Goodrich-Blair H."/>
            <person name="Stock S.P."/>
            <person name="Adams B.J."/>
            <person name="Sternberg P.W."/>
            <person name="Mortazavi A."/>
        </authorList>
    </citation>
    <scope>NUCLEOTIDE SEQUENCE [LARGE SCALE GENOMIC DNA]</scope>
    <source>
        <strain evidence="20 21">ALL</strain>
    </source>
</reference>
<dbReference type="CDD" id="cd19051">
    <property type="entry name" value="LGIC_TM_cation"/>
    <property type="match status" value="1"/>
</dbReference>
<dbReference type="Pfam" id="PF02931">
    <property type="entry name" value="Neur_chan_LBD"/>
    <property type="match status" value="1"/>
</dbReference>
<comment type="caution">
    <text evidence="20">The sequence shown here is derived from an EMBL/GenBank/DDBJ whole genome shotgun (WGS) entry which is preliminary data.</text>
</comment>
<dbReference type="FunFam" id="2.70.170.10:FF:000016">
    <property type="entry name" value="Nicotinic acetylcholine receptor subunit"/>
    <property type="match status" value="1"/>
</dbReference>
<feature type="domain" description="Neurotransmitter-gated ion-channel transmembrane" evidence="19">
    <location>
        <begin position="241"/>
        <end position="484"/>
    </location>
</feature>
<feature type="transmembrane region" description="Helical" evidence="17">
    <location>
        <begin position="266"/>
        <end position="284"/>
    </location>
</feature>
<keyword evidence="3" id="KW-1003">Cell membrane</keyword>
<feature type="transmembrane region" description="Helical" evidence="17">
    <location>
        <begin position="468"/>
        <end position="487"/>
    </location>
</feature>
<evidence type="ECO:0000256" key="14">
    <source>
        <dbReference type="ARBA" id="ARBA00023286"/>
    </source>
</evidence>
<dbReference type="GO" id="GO:0004888">
    <property type="term" value="F:transmembrane signaling receptor activity"/>
    <property type="evidence" value="ECO:0007669"/>
    <property type="project" value="InterPro"/>
</dbReference>
<dbReference type="InterPro" id="IPR006202">
    <property type="entry name" value="Neur_chan_lig-bd"/>
</dbReference>
<dbReference type="PRINTS" id="PR00254">
    <property type="entry name" value="NICOTINICR"/>
</dbReference>
<proteinExistence type="inferred from homology"/>
<evidence type="ECO:0000256" key="6">
    <source>
        <dbReference type="ARBA" id="ARBA00022989"/>
    </source>
</evidence>
<dbReference type="EMBL" id="AZBU02000001">
    <property type="protein sequence ID" value="TMS36431.1"/>
    <property type="molecule type" value="Genomic_DNA"/>
</dbReference>
<evidence type="ECO:0000256" key="13">
    <source>
        <dbReference type="ARBA" id="ARBA00023257"/>
    </source>
</evidence>
<keyword evidence="10" id="KW-1015">Disulfide bond</keyword>
<dbReference type="FunFam" id="1.20.58.390:FF:000046">
    <property type="entry name" value="AcetylCholine Receptor"/>
    <property type="match status" value="1"/>
</dbReference>
<comment type="subcellular location">
    <subcellularLocation>
        <location evidence="16">Postsynaptic cell membrane</location>
        <topology evidence="16">Multi-pass membrane protein</topology>
    </subcellularLocation>
</comment>
<evidence type="ECO:0000256" key="8">
    <source>
        <dbReference type="ARBA" id="ARBA00023065"/>
    </source>
</evidence>
<evidence type="ECO:0000256" key="1">
    <source>
        <dbReference type="ARBA" id="ARBA00009237"/>
    </source>
</evidence>
<accession>A0A4U8UT72</accession>
<evidence type="ECO:0000256" key="17">
    <source>
        <dbReference type="RuleBase" id="RU000687"/>
    </source>
</evidence>
<dbReference type="Gene3D" id="2.70.170.10">
    <property type="entry name" value="Neurotransmitter-gated ion-channel ligand-binding domain"/>
    <property type="match status" value="1"/>
</dbReference>
<keyword evidence="6 17" id="KW-1133">Transmembrane helix</keyword>
<evidence type="ECO:0000313" key="21">
    <source>
        <dbReference type="Proteomes" id="UP000298663"/>
    </source>
</evidence>
<keyword evidence="4 17" id="KW-0812">Transmembrane</keyword>
<feature type="transmembrane region" description="Helical" evidence="17">
    <location>
        <begin position="296"/>
        <end position="321"/>
    </location>
</feature>
<dbReference type="STRING" id="34508.A0A4U8UT72"/>
<protein>
    <submittedName>
        <fullName evidence="20">Uncharacterized protein</fullName>
    </submittedName>
</protein>
<dbReference type="InterPro" id="IPR038050">
    <property type="entry name" value="Neuro_actylchol_rec"/>
</dbReference>
<evidence type="ECO:0000256" key="10">
    <source>
        <dbReference type="ARBA" id="ARBA00023157"/>
    </source>
</evidence>
<evidence type="ECO:0000256" key="2">
    <source>
        <dbReference type="ARBA" id="ARBA00022448"/>
    </source>
</evidence>
<evidence type="ECO:0000256" key="3">
    <source>
        <dbReference type="ARBA" id="ARBA00022475"/>
    </source>
</evidence>
<dbReference type="NCBIfam" id="TIGR00860">
    <property type="entry name" value="LIC"/>
    <property type="match status" value="1"/>
</dbReference>
<keyword evidence="21" id="KW-1185">Reference proteome</keyword>
<evidence type="ECO:0000259" key="19">
    <source>
        <dbReference type="Pfam" id="PF02932"/>
    </source>
</evidence>
<dbReference type="PROSITE" id="PS00236">
    <property type="entry name" value="NEUROTR_ION_CHANNEL"/>
    <property type="match status" value="1"/>
</dbReference>
<dbReference type="GO" id="GO:0045211">
    <property type="term" value="C:postsynaptic membrane"/>
    <property type="evidence" value="ECO:0007669"/>
    <property type="project" value="UniProtKB-SubCell"/>
</dbReference>
<feature type="transmembrane region" description="Helical" evidence="17">
    <location>
        <begin position="235"/>
        <end position="254"/>
    </location>
</feature>
<evidence type="ECO:0000256" key="4">
    <source>
        <dbReference type="ARBA" id="ARBA00022692"/>
    </source>
</evidence>
<dbReference type="InterPro" id="IPR002394">
    <property type="entry name" value="Nicotinic_acetylcholine_rcpt"/>
</dbReference>
<evidence type="ECO:0000256" key="5">
    <source>
        <dbReference type="ARBA" id="ARBA00022729"/>
    </source>
</evidence>
<reference evidence="20 21" key="2">
    <citation type="journal article" date="2019" name="G3 (Bethesda)">
        <title>Hybrid Assembly of the Genome of the Entomopathogenic Nematode Steinernema carpocapsae Identifies the X-Chromosome.</title>
        <authorList>
            <person name="Serra L."/>
            <person name="Macchietto M."/>
            <person name="Macias-Munoz A."/>
            <person name="McGill C.J."/>
            <person name="Rodriguez I.M."/>
            <person name="Rodriguez B."/>
            <person name="Murad R."/>
            <person name="Mortazavi A."/>
        </authorList>
    </citation>
    <scope>NUCLEOTIDE SEQUENCE [LARGE SCALE GENOMIC DNA]</scope>
    <source>
        <strain evidence="20 21">ALL</strain>
    </source>
</reference>
<keyword evidence="15 17" id="KW-0407">Ion channel</keyword>
<dbReference type="InterPro" id="IPR018000">
    <property type="entry name" value="Neurotransmitter_ion_chnl_CS"/>
</dbReference>
<dbReference type="PRINTS" id="PR00252">
    <property type="entry name" value="NRIONCHANNEL"/>
</dbReference>
<dbReference type="Pfam" id="PF02932">
    <property type="entry name" value="Neur_chan_memb"/>
    <property type="match status" value="1"/>
</dbReference>
<dbReference type="SUPFAM" id="SSF90112">
    <property type="entry name" value="Neurotransmitter-gated ion-channel transmembrane pore"/>
    <property type="match status" value="1"/>
</dbReference>
<keyword evidence="9 17" id="KW-0472">Membrane</keyword>
<feature type="signal peptide" evidence="17">
    <location>
        <begin position="1"/>
        <end position="17"/>
    </location>
</feature>
<dbReference type="EMBL" id="CM016762">
    <property type="protein sequence ID" value="TMS36431.1"/>
    <property type="molecule type" value="Genomic_DNA"/>
</dbReference>